<dbReference type="InterPro" id="IPR000175">
    <property type="entry name" value="Na/ntran_symport"/>
</dbReference>
<dbReference type="SUPFAM" id="SSF161070">
    <property type="entry name" value="SNF-like"/>
    <property type="match status" value="1"/>
</dbReference>
<keyword evidence="7" id="KW-0479">Metal-binding</keyword>
<feature type="binding site" evidence="7">
    <location>
        <position position="411"/>
    </location>
    <ligand>
        <name>Na(+)</name>
        <dbReference type="ChEBI" id="CHEBI:29101"/>
        <label>1</label>
    </ligand>
</feature>
<evidence type="ECO:0000256" key="4">
    <source>
        <dbReference type="ARBA" id="ARBA00022847"/>
    </source>
</evidence>
<keyword evidence="2 9" id="KW-0813">Transport</keyword>
<evidence type="ECO:0000256" key="2">
    <source>
        <dbReference type="ARBA" id="ARBA00022448"/>
    </source>
</evidence>
<evidence type="ECO:0000256" key="8">
    <source>
        <dbReference type="PIRSR" id="PIRSR600175-2"/>
    </source>
</evidence>
<evidence type="ECO:0000256" key="9">
    <source>
        <dbReference type="RuleBase" id="RU003732"/>
    </source>
</evidence>
<dbReference type="PANTHER" id="PTHR11616">
    <property type="entry name" value="SODIUM/CHLORIDE DEPENDENT TRANSPORTER"/>
    <property type="match status" value="1"/>
</dbReference>
<feature type="transmembrane region" description="Helical" evidence="11">
    <location>
        <begin position="137"/>
        <end position="159"/>
    </location>
</feature>
<feature type="transmembrane region" description="Helical" evidence="11">
    <location>
        <begin position="89"/>
        <end position="107"/>
    </location>
</feature>
<keyword evidence="4 9" id="KW-0769">Symport</keyword>
<protein>
    <recommendedName>
        <fullName evidence="9">Transporter</fullName>
    </recommendedName>
</protein>
<keyword evidence="7" id="KW-0915">Sodium</keyword>
<feature type="transmembrane region" description="Helical" evidence="11">
    <location>
        <begin position="60"/>
        <end position="77"/>
    </location>
</feature>
<dbReference type="Pfam" id="PF00209">
    <property type="entry name" value="SNF"/>
    <property type="match status" value="1"/>
</dbReference>
<keyword evidence="5 11" id="KW-1133">Transmembrane helix</keyword>
<dbReference type="PRINTS" id="PR00176">
    <property type="entry name" value="NANEUSMPORT"/>
</dbReference>
<feature type="transmembrane region" description="Helical" evidence="11">
    <location>
        <begin position="472"/>
        <end position="496"/>
    </location>
</feature>
<feature type="transmembrane region" description="Helical" evidence="11">
    <location>
        <begin position="233"/>
        <end position="252"/>
    </location>
</feature>
<comment type="similarity">
    <text evidence="9">Belongs to the sodium:neurotransmitter symporter (SNF) (TC 2.A.22) family.</text>
</comment>
<feature type="transmembrane region" description="Helical" evidence="11">
    <location>
        <begin position="264"/>
        <end position="291"/>
    </location>
</feature>
<dbReference type="PROSITE" id="PS00610">
    <property type="entry name" value="NA_NEUROTRAN_SYMP_1"/>
    <property type="match status" value="1"/>
</dbReference>
<feature type="binding site" evidence="7">
    <location>
        <position position="346"/>
    </location>
    <ligand>
        <name>Na(+)</name>
        <dbReference type="ChEBI" id="CHEBI:29101"/>
        <label>1</label>
    </ligand>
</feature>
<name>A0A914XJA4_9BILA</name>
<feature type="binding site" evidence="7">
    <location>
        <position position="415"/>
    </location>
    <ligand>
        <name>Na(+)</name>
        <dbReference type="ChEBI" id="CHEBI:29101"/>
        <label>1</label>
    </ligand>
</feature>
<evidence type="ECO:0000256" key="3">
    <source>
        <dbReference type="ARBA" id="ARBA00022692"/>
    </source>
</evidence>
<evidence type="ECO:0000256" key="6">
    <source>
        <dbReference type="ARBA" id="ARBA00023136"/>
    </source>
</evidence>
<dbReference type="GO" id="GO:0043005">
    <property type="term" value="C:neuron projection"/>
    <property type="evidence" value="ECO:0007669"/>
    <property type="project" value="TreeGrafter"/>
</dbReference>
<feature type="binding site" evidence="7">
    <location>
        <position position="73"/>
    </location>
    <ligand>
        <name>Na(+)</name>
        <dbReference type="ChEBI" id="CHEBI:29101"/>
        <label>1</label>
    </ligand>
</feature>
<feature type="disulfide bond" evidence="8">
    <location>
        <begin position="171"/>
        <end position="180"/>
    </location>
</feature>
<dbReference type="NCBIfam" id="NF037979">
    <property type="entry name" value="Na_transp"/>
    <property type="match status" value="1"/>
</dbReference>
<dbReference type="InterPro" id="IPR037272">
    <property type="entry name" value="SNS_sf"/>
</dbReference>
<dbReference type="GO" id="GO:0005886">
    <property type="term" value="C:plasma membrane"/>
    <property type="evidence" value="ECO:0007669"/>
    <property type="project" value="TreeGrafter"/>
</dbReference>
<accession>A0A914XJA4</accession>
<feature type="compositionally biased region" description="Polar residues" evidence="10">
    <location>
        <begin position="15"/>
        <end position="33"/>
    </location>
</feature>
<comment type="subcellular location">
    <subcellularLocation>
        <location evidence="1">Membrane</location>
        <topology evidence="1">Multi-pass membrane protein</topology>
    </subcellularLocation>
</comment>
<sequence>MKFVRSLFGRRESRSNCQLSSPAPQPTKQTNGQLEEMDRKASVHAVEEEQRDQWSGQMDFLMSLVAYAVGLGNVWRFPYLCFKNGGGSFLIAYFVFWALGTVPIFIMEVTTGQYLQRGGIEVWNVCPIFKGVGIGNVVISFICCCYYCVIVTWALYYMIQSFSDTFPWETCGNYWNNDNCITGKENSSTLAEIRRSLSLQNLSTESSVEQYWERRVLQQTAEIGDLGGIQWELFGLSVIAWLVIYFALWRGITQARKFVYICALSPYAILLVLLVRGVTLPGAGTGLYFLFTPNMTKLTEITVWKDAGTQVFYSYGVGFGTLIALGSHNKYNQNCVRDALCLCFINTSTSLLAGSVVFSILGYMSFIAEKDVADIVKPGVGLAFLAYPEVASSLPLKQLWSVLFFLMLAILGIDSQVCMLEGLITALEDKFPIILGRYKKFSLAILCLILFLLSTPMITYAGTYWLTLIDAYGASGIALLFVVFFEVIGLAWGFGVHRIAFAMEDMIGYKPKVFWSVVWKYTAPAITLVLFFMCIFKYQPLTYPNGTEYPTWAGVFGIFLSLASMVVIPGFAIYFLLTAPDDRLIDRVKRGLRNTMNLKGVQQQARLDTEVKELQPLAD</sequence>
<evidence type="ECO:0000313" key="13">
    <source>
        <dbReference type="WBParaSite" id="PSAMB.scaffold8072size6674.g30917.t1"/>
    </source>
</evidence>
<keyword evidence="6 11" id="KW-0472">Membrane</keyword>
<dbReference type="WBParaSite" id="PSAMB.scaffold8072size6674.g30917.t1">
    <property type="protein sequence ID" value="PSAMB.scaffold8072size6674.g30917.t1"/>
    <property type="gene ID" value="PSAMB.scaffold8072size6674.g30917"/>
</dbReference>
<keyword evidence="12" id="KW-1185">Reference proteome</keyword>
<feature type="transmembrane region" description="Helical" evidence="11">
    <location>
        <begin position="441"/>
        <end position="466"/>
    </location>
</feature>
<dbReference type="PROSITE" id="PS50267">
    <property type="entry name" value="NA_NEUROTRAN_SYMP_3"/>
    <property type="match status" value="1"/>
</dbReference>
<feature type="transmembrane region" description="Helical" evidence="11">
    <location>
        <begin position="551"/>
        <end position="577"/>
    </location>
</feature>
<dbReference type="AlphaFoldDB" id="A0A914XJA4"/>
<reference evidence="13" key="1">
    <citation type="submission" date="2022-11" db="UniProtKB">
        <authorList>
            <consortium name="WormBaseParasite"/>
        </authorList>
    </citation>
    <scope>IDENTIFICATION</scope>
</reference>
<feature type="region of interest" description="Disordered" evidence="10">
    <location>
        <begin position="8"/>
        <end position="33"/>
    </location>
</feature>
<feature type="transmembrane region" description="Helical" evidence="11">
    <location>
        <begin position="399"/>
        <end position="420"/>
    </location>
</feature>
<evidence type="ECO:0000256" key="7">
    <source>
        <dbReference type="PIRSR" id="PIRSR600175-1"/>
    </source>
</evidence>
<evidence type="ECO:0000256" key="1">
    <source>
        <dbReference type="ARBA" id="ARBA00004141"/>
    </source>
</evidence>
<dbReference type="GO" id="GO:0005332">
    <property type="term" value="F:gamma-aminobutyric acid:sodium:chloride symporter activity"/>
    <property type="evidence" value="ECO:0007669"/>
    <property type="project" value="TreeGrafter"/>
</dbReference>
<dbReference type="Proteomes" id="UP000887566">
    <property type="component" value="Unplaced"/>
</dbReference>
<feature type="binding site" evidence="7">
    <location>
        <position position="69"/>
    </location>
    <ligand>
        <name>Na(+)</name>
        <dbReference type="ChEBI" id="CHEBI:29101"/>
        <label>1</label>
    </ligand>
</feature>
<organism evidence="12 13">
    <name type="scientific">Plectus sambesii</name>
    <dbReference type="NCBI Taxonomy" id="2011161"/>
    <lineage>
        <taxon>Eukaryota</taxon>
        <taxon>Metazoa</taxon>
        <taxon>Ecdysozoa</taxon>
        <taxon>Nematoda</taxon>
        <taxon>Chromadorea</taxon>
        <taxon>Plectida</taxon>
        <taxon>Plectina</taxon>
        <taxon>Plectoidea</taxon>
        <taxon>Plectidae</taxon>
        <taxon>Plectus</taxon>
    </lineage>
</organism>
<feature type="binding site" evidence="7">
    <location>
        <position position="314"/>
    </location>
    <ligand>
        <name>Na(+)</name>
        <dbReference type="ChEBI" id="CHEBI:29101"/>
        <label>1</label>
    </ligand>
</feature>
<evidence type="ECO:0000256" key="11">
    <source>
        <dbReference type="SAM" id="Phobius"/>
    </source>
</evidence>
<dbReference type="GO" id="GO:0046872">
    <property type="term" value="F:metal ion binding"/>
    <property type="evidence" value="ECO:0007669"/>
    <property type="project" value="UniProtKB-KW"/>
</dbReference>
<keyword evidence="8" id="KW-1015">Disulfide bond</keyword>
<dbReference type="PANTHER" id="PTHR11616:SF20">
    <property type="entry name" value="SODIUM- AND CHLORIDE-DEPENDENT BETAINE TRANSPORTER"/>
    <property type="match status" value="1"/>
</dbReference>
<feature type="binding site" evidence="7">
    <location>
        <position position="414"/>
    </location>
    <ligand>
        <name>Na(+)</name>
        <dbReference type="ChEBI" id="CHEBI:29101"/>
        <label>1</label>
    </ligand>
</feature>
<keyword evidence="3 9" id="KW-0812">Transmembrane</keyword>
<proteinExistence type="inferred from homology"/>
<feature type="transmembrane region" description="Helical" evidence="11">
    <location>
        <begin position="517"/>
        <end position="539"/>
    </location>
</feature>
<evidence type="ECO:0000256" key="10">
    <source>
        <dbReference type="SAM" id="MobiDB-lite"/>
    </source>
</evidence>
<evidence type="ECO:0000313" key="12">
    <source>
        <dbReference type="Proteomes" id="UP000887566"/>
    </source>
</evidence>
<evidence type="ECO:0000256" key="5">
    <source>
        <dbReference type="ARBA" id="ARBA00022989"/>
    </source>
</evidence>
<feature type="binding site" evidence="7">
    <location>
        <position position="68"/>
    </location>
    <ligand>
        <name>Na(+)</name>
        <dbReference type="ChEBI" id="CHEBI:29101"/>
        <label>1</label>
    </ligand>
</feature>
<feature type="transmembrane region" description="Helical" evidence="11">
    <location>
        <begin position="339"/>
        <end position="364"/>
    </location>
</feature>
<feature type="transmembrane region" description="Helical" evidence="11">
    <location>
        <begin position="311"/>
        <end position="327"/>
    </location>
</feature>